<evidence type="ECO:0000259" key="2">
    <source>
        <dbReference type="Pfam" id="PF20434"/>
    </source>
</evidence>
<reference evidence="3 4" key="1">
    <citation type="submission" date="2019-07" db="EMBL/GenBank/DDBJ databases">
        <title>Genomics analysis of Aphanomyces spp. identifies a new class of oomycete effector associated with host adaptation.</title>
        <authorList>
            <person name="Gaulin E."/>
        </authorList>
    </citation>
    <scope>NUCLEOTIDE SEQUENCE [LARGE SCALE GENOMIC DNA]</scope>
    <source>
        <strain evidence="3 4">ATCC 201684</strain>
    </source>
</reference>
<dbReference type="AlphaFoldDB" id="A0A6G0WZF9"/>
<dbReference type="VEuPathDB" id="FungiDB:AeMF1_021725"/>
<dbReference type="InterPro" id="IPR050300">
    <property type="entry name" value="GDXG_lipolytic_enzyme"/>
</dbReference>
<proteinExistence type="predicted"/>
<gene>
    <name evidence="3" type="ORF">Ae201684_010061</name>
</gene>
<name>A0A6G0WZF9_9STRA</name>
<accession>A0A6G0WZF9</accession>
<evidence type="ECO:0000313" key="4">
    <source>
        <dbReference type="Proteomes" id="UP000481153"/>
    </source>
</evidence>
<dbReference type="Gene3D" id="3.40.50.1820">
    <property type="entry name" value="alpha/beta hydrolase"/>
    <property type="match status" value="1"/>
</dbReference>
<feature type="domain" description="BD-FAE-like" evidence="2">
    <location>
        <begin position="42"/>
        <end position="169"/>
    </location>
</feature>
<evidence type="ECO:0000313" key="3">
    <source>
        <dbReference type="EMBL" id="KAF0732953.1"/>
    </source>
</evidence>
<sequence>MMMRKSVDVGRRFYYMWRNIPYTKQAHPLQILDVVVPRQPPFPRSQLPVVVFVHGGAWQRGHKDGKFYANVAPTIAELSGSVVVKVNYRLSPEVQYPEHVRDVLHAVQWIHDEIHQYGGDKDQIILMGHSAGAHAIVKLAMDPISFSNCPKLAGVIGISGVYNILRLSQASIFGSLVLDPAFGENVKSWREASVMQPTCPATTDLPVLLMHASEDFHFHEDALELKTWLETNGYAHVNVKEIPDCNHLSIIGNVNADDPMSPTTQAICDFIKKISTK</sequence>
<dbReference type="PANTHER" id="PTHR48081">
    <property type="entry name" value="AB HYDROLASE SUPERFAMILY PROTEIN C4A8.06C"/>
    <property type="match status" value="1"/>
</dbReference>
<keyword evidence="1" id="KW-0378">Hydrolase</keyword>
<dbReference type="EMBL" id="VJMJ01000127">
    <property type="protein sequence ID" value="KAF0732953.1"/>
    <property type="molecule type" value="Genomic_DNA"/>
</dbReference>
<organism evidence="3 4">
    <name type="scientific">Aphanomyces euteiches</name>
    <dbReference type="NCBI Taxonomy" id="100861"/>
    <lineage>
        <taxon>Eukaryota</taxon>
        <taxon>Sar</taxon>
        <taxon>Stramenopiles</taxon>
        <taxon>Oomycota</taxon>
        <taxon>Saprolegniomycetes</taxon>
        <taxon>Saprolegniales</taxon>
        <taxon>Verrucalvaceae</taxon>
        <taxon>Aphanomyces</taxon>
    </lineage>
</organism>
<dbReference type="InterPro" id="IPR049492">
    <property type="entry name" value="BD-FAE-like_dom"/>
</dbReference>
<keyword evidence="4" id="KW-1185">Reference proteome</keyword>
<dbReference type="InterPro" id="IPR029058">
    <property type="entry name" value="AB_hydrolase_fold"/>
</dbReference>
<protein>
    <recommendedName>
        <fullName evidence="2">BD-FAE-like domain-containing protein</fullName>
    </recommendedName>
</protein>
<evidence type="ECO:0000256" key="1">
    <source>
        <dbReference type="ARBA" id="ARBA00022801"/>
    </source>
</evidence>
<dbReference type="PANTHER" id="PTHR48081:SF33">
    <property type="entry name" value="KYNURENINE FORMAMIDASE"/>
    <property type="match status" value="1"/>
</dbReference>
<comment type="caution">
    <text evidence="3">The sequence shown here is derived from an EMBL/GenBank/DDBJ whole genome shotgun (WGS) entry which is preliminary data.</text>
</comment>
<dbReference type="GO" id="GO:0016787">
    <property type="term" value="F:hydrolase activity"/>
    <property type="evidence" value="ECO:0007669"/>
    <property type="project" value="UniProtKB-KW"/>
</dbReference>
<dbReference type="SUPFAM" id="SSF53474">
    <property type="entry name" value="alpha/beta-Hydrolases"/>
    <property type="match status" value="1"/>
</dbReference>
<dbReference type="Proteomes" id="UP000481153">
    <property type="component" value="Unassembled WGS sequence"/>
</dbReference>
<dbReference type="Pfam" id="PF20434">
    <property type="entry name" value="BD-FAE"/>
    <property type="match status" value="1"/>
</dbReference>